<evidence type="ECO:0000256" key="1">
    <source>
        <dbReference type="SAM" id="MobiDB-lite"/>
    </source>
</evidence>
<sequence length="228" mass="25413">MYYTLATHSRTYPSRSIALIHYTELASLIRISRPKSQRSHTCASTSTKLSSHPRPGTLRRACVSDPQFTQLHIDIHEPLLISTLIHYAKHASLLRISRSRTSSAPTNSHLRPSTHNANTSSLRVQSTSHAQNHTSLAPTHPHPRPPLHPPNTPLPFPSPTTPHHQPPHPPLSSSPRYAYLIPLITPSLNHLSQYSHSPTNAPPSAPMLPFFLPTFDRLDTHEAVCMTR</sequence>
<reference evidence="2" key="1">
    <citation type="journal article" date="2020" name="Stud. Mycol.">
        <title>101 Dothideomycetes genomes: a test case for predicting lifestyles and emergence of pathogens.</title>
        <authorList>
            <person name="Haridas S."/>
            <person name="Albert R."/>
            <person name="Binder M."/>
            <person name="Bloem J."/>
            <person name="Labutti K."/>
            <person name="Salamov A."/>
            <person name="Andreopoulos B."/>
            <person name="Baker S."/>
            <person name="Barry K."/>
            <person name="Bills G."/>
            <person name="Bluhm B."/>
            <person name="Cannon C."/>
            <person name="Castanera R."/>
            <person name="Culley D."/>
            <person name="Daum C."/>
            <person name="Ezra D."/>
            <person name="Gonzalez J."/>
            <person name="Henrissat B."/>
            <person name="Kuo A."/>
            <person name="Liang C."/>
            <person name="Lipzen A."/>
            <person name="Lutzoni F."/>
            <person name="Magnuson J."/>
            <person name="Mondo S."/>
            <person name="Nolan M."/>
            <person name="Ohm R."/>
            <person name="Pangilinan J."/>
            <person name="Park H.-J."/>
            <person name="Ramirez L."/>
            <person name="Alfaro M."/>
            <person name="Sun H."/>
            <person name="Tritt A."/>
            <person name="Yoshinaga Y."/>
            <person name="Zwiers L.-H."/>
            <person name="Turgeon B."/>
            <person name="Goodwin S."/>
            <person name="Spatafora J."/>
            <person name="Crous P."/>
            <person name="Grigoriev I."/>
        </authorList>
    </citation>
    <scope>NUCLEOTIDE SEQUENCE</scope>
    <source>
        <strain evidence="2">CBS 125425</strain>
    </source>
</reference>
<evidence type="ECO:0000313" key="2">
    <source>
        <dbReference type="EMBL" id="KAF2737415.1"/>
    </source>
</evidence>
<dbReference type="EMBL" id="ML996116">
    <property type="protein sequence ID" value="KAF2737415.1"/>
    <property type="molecule type" value="Genomic_DNA"/>
</dbReference>
<comment type="caution">
    <text evidence="2">The sequence shown here is derived from an EMBL/GenBank/DDBJ whole genome shotgun (WGS) entry which is preliminary data.</text>
</comment>
<name>A0A9P4V6I4_9PLEO</name>
<proteinExistence type="predicted"/>
<feature type="compositionally biased region" description="Pro residues" evidence="1">
    <location>
        <begin position="144"/>
        <end position="160"/>
    </location>
</feature>
<evidence type="ECO:0000313" key="3">
    <source>
        <dbReference type="Proteomes" id="UP000799444"/>
    </source>
</evidence>
<protein>
    <submittedName>
        <fullName evidence="2">Uncharacterized protein</fullName>
    </submittedName>
</protein>
<feature type="region of interest" description="Disordered" evidence="1">
    <location>
        <begin position="36"/>
        <end position="56"/>
    </location>
</feature>
<keyword evidence="3" id="KW-1185">Reference proteome</keyword>
<feature type="compositionally biased region" description="Polar residues" evidence="1">
    <location>
        <begin position="104"/>
        <end position="137"/>
    </location>
</feature>
<dbReference type="Proteomes" id="UP000799444">
    <property type="component" value="Unassembled WGS sequence"/>
</dbReference>
<organism evidence="2 3">
    <name type="scientific">Polyplosphaeria fusca</name>
    <dbReference type="NCBI Taxonomy" id="682080"/>
    <lineage>
        <taxon>Eukaryota</taxon>
        <taxon>Fungi</taxon>
        <taxon>Dikarya</taxon>
        <taxon>Ascomycota</taxon>
        <taxon>Pezizomycotina</taxon>
        <taxon>Dothideomycetes</taxon>
        <taxon>Pleosporomycetidae</taxon>
        <taxon>Pleosporales</taxon>
        <taxon>Tetraplosphaeriaceae</taxon>
        <taxon>Polyplosphaeria</taxon>
    </lineage>
</organism>
<dbReference type="AlphaFoldDB" id="A0A9P4V6I4"/>
<feature type="compositionally biased region" description="Polar residues" evidence="1">
    <location>
        <begin position="39"/>
        <end position="50"/>
    </location>
</feature>
<feature type="region of interest" description="Disordered" evidence="1">
    <location>
        <begin position="99"/>
        <end position="175"/>
    </location>
</feature>
<accession>A0A9P4V6I4</accession>
<gene>
    <name evidence="2" type="ORF">EJ04DRAFT_118011</name>
</gene>